<gene>
    <name evidence="1" type="ORF">N7539_009434</name>
</gene>
<evidence type="ECO:0000313" key="2">
    <source>
        <dbReference type="Proteomes" id="UP001148312"/>
    </source>
</evidence>
<protein>
    <submittedName>
        <fullName evidence="1">Uncharacterized protein</fullName>
    </submittedName>
</protein>
<reference evidence="1" key="2">
    <citation type="journal article" date="2023" name="IMA Fungus">
        <title>Comparative genomic study of the Penicillium genus elucidates a diverse pangenome and 15 lateral gene transfer events.</title>
        <authorList>
            <person name="Petersen C."/>
            <person name="Sorensen T."/>
            <person name="Nielsen M.R."/>
            <person name="Sondergaard T.E."/>
            <person name="Sorensen J.L."/>
            <person name="Fitzpatrick D.A."/>
            <person name="Frisvad J.C."/>
            <person name="Nielsen K.L."/>
        </authorList>
    </citation>
    <scope>NUCLEOTIDE SEQUENCE</scope>
    <source>
        <strain evidence="1">IBT 30728</strain>
    </source>
</reference>
<organism evidence="1 2">
    <name type="scientific">Penicillium diatomitis</name>
    <dbReference type="NCBI Taxonomy" id="2819901"/>
    <lineage>
        <taxon>Eukaryota</taxon>
        <taxon>Fungi</taxon>
        <taxon>Dikarya</taxon>
        <taxon>Ascomycota</taxon>
        <taxon>Pezizomycotina</taxon>
        <taxon>Eurotiomycetes</taxon>
        <taxon>Eurotiomycetidae</taxon>
        <taxon>Eurotiales</taxon>
        <taxon>Aspergillaceae</taxon>
        <taxon>Penicillium</taxon>
    </lineage>
</organism>
<dbReference type="RefSeq" id="XP_056785751.1">
    <property type="nucleotide sequence ID" value="XM_056939029.1"/>
</dbReference>
<name>A0A9X0BJ34_9EURO</name>
<proteinExistence type="predicted"/>
<evidence type="ECO:0000313" key="1">
    <source>
        <dbReference type="EMBL" id="KAJ5466705.1"/>
    </source>
</evidence>
<comment type="caution">
    <text evidence="1">The sequence shown here is derived from an EMBL/GenBank/DDBJ whole genome shotgun (WGS) entry which is preliminary data.</text>
</comment>
<sequence>MISFIDYLCFMEEYLRVERVNDSRQHTSSLLTLQLAASKASGGGAIAASIRASGGYHRHSVAPLPASFDL</sequence>
<keyword evidence="2" id="KW-1185">Reference proteome</keyword>
<dbReference type="EMBL" id="JAPWDQ010000018">
    <property type="protein sequence ID" value="KAJ5466705.1"/>
    <property type="molecule type" value="Genomic_DNA"/>
</dbReference>
<dbReference type="AlphaFoldDB" id="A0A9X0BJ34"/>
<dbReference type="Proteomes" id="UP001148312">
    <property type="component" value="Unassembled WGS sequence"/>
</dbReference>
<dbReference type="GeneID" id="81629279"/>
<accession>A0A9X0BJ34</accession>
<reference evidence="1" key="1">
    <citation type="submission" date="2022-12" db="EMBL/GenBank/DDBJ databases">
        <authorList>
            <person name="Petersen C."/>
        </authorList>
    </citation>
    <scope>NUCLEOTIDE SEQUENCE</scope>
    <source>
        <strain evidence="1">IBT 30728</strain>
    </source>
</reference>